<evidence type="ECO:0000313" key="3">
    <source>
        <dbReference type="Proteomes" id="UP000002384"/>
    </source>
</evidence>
<dbReference type="KEGG" id="cyc:PCC7424_0662"/>
<evidence type="ECO:0000256" key="1">
    <source>
        <dbReference type="SAM" id="MobiDB-lite"/>
    </source>
</evidence>
<dbReference type="HOGENOM" id="CLU_129231_1_0_3"/>
<dbReference type="AlphaFoldDB" id="B7KEU6"/>
<evidence type="ECO:0000313" key="2">
    <source>
        <dbReference type="EMBL" id="ACK69121.1"/>
    </source>
</evidence>
<dbReference type="EMBL" id="CP001291">
    <property type="protein sequence ID" value="ACK69121.1"/>
    <property type="molecule type" value="Genomic_DNA"/>
</dbReference>
<protein>
    <submittedName>
        <fullName evidence="2">Uncharacterized protein</fullName>
    </submittedName>
</protein>
<organism evidence="2 3">
    <name type="scientific">Gloeothece citriformis (strain PCC 7424)</name>
    <name type="common">Cyanothece sp. (strain PCC 7424)</name>
    <dbReference type="NCBI Taxonomy" id="65393"/>
    <lineage>
        <taxon>Bacteria</taxon>
        <taxon>Bacillati</taxon>
        <taxon>Cyanobacteriota</taxon>
        <taxon>Cyanophyceae</taxon>
        <taxon>Oscillatoriophycideae</taxon>
        <taxon>Chroococcales</taxon>
        <taxon>Aphanothecaceae</taxon>
        <taxon>Gloeothece</taxon>
        <taxon>Gloeothece citriformis</taxon>
    </lineage>
</organism>
<dbReference type="OrthoDB" id="423480at2"/>
<reference evidence="3" key="1">
    <citation type="journal article" date="2011" name="MBio">
        <title>Novel metabolic attributes of the genus Cyanothece, comprising a group of unicellular nitrogen-fixing Cyanobacteria.</title>
        <authorList>
            <person name="Bandyopadhyay A."/>
            <person name="Elvitigala T."/>
            <person name="Welsh E."/>
            <person name="Stockel J."/>
            <person name="Liberton M."/>
            <person name="Min H."/>
            <person name="Sherman L.A."/>
            <person name="Pakrasi H.B."/>
        </authorList>
    </citation>
    <scope>NUCLEOTIDE SEQUENCE [LARGE SCALE GENOMIC DNA]</scope>
    <source>
        <strain evidence="3">PCC 7424</strain>
    </source>
</reference>
<sequence length="139" mass="16521">MPNKRSRFNKTQKFYCPYCSNRLWRVGSPKYHLFHQGKLEIQKGLNLTSKKAAFLAAQQSTLVNNNLWLEEFFCEKDGKIWMYLEKHSNGQLATRLASREDWQRTTKTPDPERPHNTVSEFTHKMSRQANVHLVKKYNF</sequence>
<keyword evidence="3" id="KW-1185">Reference proteome</keyword>
<dbReference type="RefSeq" id="WP_012598068.1">
    <property type="nucleotide sequence ID" value="NC_011729.1"/>
</dbReference>
<proteinExistence type="predicted"/>
<dbReference type="eggNOG" id="ENOG5032UU3">
    <property type="taxonomic scope" value="Bacteria"/>
</dbReference>
<dbReference type="Proteomes" id="UP000002384">
    <property type="component" value="Chromosome"/>
</dbReference>
<feature type="compositionally biased region" description="Basic and acidic residues" evidence="1">
    <location>
        <begin position="97"/>
        <end position="115"/>
    </location>
</feature>
<feature type="region of interest" description="Disordered" evidence="1">
    <location>
        <begin position="97"/>
        <end position="117"/>
    </location>
</feature>
<name>B7KEU6_GLOC7</name>
<gene>
    <name evidence="2" type="ordered locus">PCC7424_0662</name>
</gene>
<accession>B7KEU6</accession>